<feature type="compositionally biased region" description="Gly residues" evidence="1">
    <location>
        <begin position="17"/>
        <end position="74"/>
    </location>
</feature>
<evidence type="ECO:0000313" key="3">
    <source>
        <dbReference type="Proteomes" id="UP001217485"/>
    </source>
</evidence>
<gene>
    <name evidence="2" type="ORF">POL72_00680</name>
</gene>
<evidence type="ECO:0000256" key="1">
    <source>
        <dbReference type="SAM" id="MobiDB-lite"/>
    </source>
</evidence>
<dbReference type="InterPro" id="IPR011049">
    <property type="entry name" value="Serralysin-like_metalloprot_C"/>
</dbReference>
<sequence length="139" mass="12934">MYSTFFDATSASAGWSTSGGGGSTAGGGGSTAGGGGSTAGGGGSTAGGGGSTAGGGGSTAGGGGSTAGGGGGTGGEDCQDDLSGLCDCVKDVLKDIKHADKNGAGKVKHADEVLDKVKDELKWCVKAFCKDVDSHDSCD</sequence>
<proteinExistence type="predicted"/>
<reference evidence="2 3" key="1">
    <citation type="submission" date="2023-01" db="EMBL/GenBank/DDBJ databases">
        <title>Minimal conservation of predation-associated metabolite biosynthetic gene clusters underscores biosynthetic potential of Myxococcota including descriptions for ten novel species: Archangium lansinium sp. nov., Myxococcus landrumus sp. nov., Nannocystis bai.</title>
        <authorList>
            <person name="Ahearne A."/>
            <person name="Stevens C."/>
            <person name="Dowd S."/>
        </authorList>
    </citation>
    <scope>NUCLEOTIDE SEQUENCE [LARGE SCALE GENOMIC DNA]</scope>
    <source>
        <strain evidence="2 3">WIWO2</strain>
    </source>
</reference>
<comment type="caution">
    <text evidence="2">The sequence shown here is derived from an EMBL/GenBank/DDBJ whole genome shotgun (WGS) entry which is preliminary data.</text>
</comment>
<dbReference type="EMBL" id="JAQNDK010000001">
    <property type="protein sequence ID" value="MDC0676235.1"/>
    <property type="molecule type" value="Genomic_DNA"/>
</dbReference>
<dbReference type="Gene3D" id="2.150.10.10">
    <property type="entry name" value="Serralysin-like metalloprotease, C-terminal"/>
    <property type="match status" value="1"/>
</dbReference>
<evidence type="ECO:0000313" key="2">
    <source>
        <dbReference type="EMBL" id="MDC0676235.1"/>
    </source>
</evidence>
<accession>A0ABT5BQ02</accession>
<dbReference type="RefSeq" id="WP_272092942.1">
    <property type="nucleotide sequence ID" value="NZ_JAQNDK010000001.1"/>
</dbReference>
<feature type="region of interest" description="Disordered" evidence="1">
    <location>
        <begin position="1"/>
        <end position="74"/>
    </location>
</feature>
<keyword evidence="3" id="KW-1185">Reference proteome</keyword>
<dbReference type="Proteomes" id="UP001217485">
    <property type="component" value="Unassembled WGS sequence"/>
</dbReference>
<protein>
    <submittedName>
        <fullName evidence="2">Uncharacterized protein</fullName>
    </submittedName>
</protein>
<name>A0ABT5BQ02_9BACT</name>
<organism evidence="2 3">
    <name type="scientific">Sorangium atrum</name>
    <dbReference type="NCBI Taxonomy" id="2995308"/>
    <lineage>
        <taxon>Bacteria</taxon>
        <taxon>Pseudomonadati</taxon>
        <taxon>Myxococcota</taxon>
        <taxon>Polyangia</taxon>
        <taxon>Polyangiales</taxon>
        <taxon>Polyangiaceae</taxon>
        <taxon>Sorangium</taxon>
    </lineage>
</organism>